<accession>A0A9P3FY79</accession>
<proteinExistence type="predicted"/>
<comment type="caution">
    <text evidence="2">The sequence shown here is derived from an EMBL/GenBank/DDBJ whole genome shotgun (WGS) entry which is preliminary data.</text>
</comment>
<evidence type="ECO:0000313" key="3">
    <source>
        <dbReference type="Proteomes" id="UP000703269"/>
    </source>
</evidence>
<keyword evidence="3" id="KW-1185">Reference proteome</keyword>
<dbReference type="OrthoDB" id="2803161at2759"/>
<dbReference type="AlphaFoldDB" id="A0A9P3FY79"/>
<gene>
    <name evidence="2" type="ORF">PsYK624_014810</name>
</gene>
<feature type="region of interest" description="Disordered" evidence="1">
    <location>
        <begin position="628"/>
        <end position="660"/>
    </location>
</feature>
<feature type="compositionally biased region" description="Basic and acidic residues" evidence="1">
    <location>
        <begin position="641"/>
        <end position="650"/>
    </location>
</feature>
<protein>
    <submittedName>
        <fullName evidence="2">Uncharacterized protein</fullName>
    </submittedName>
</protein>
<evidence type="ECO:0000313" key="2">
    <source>
        <dbReference type="EMBL" id="GJE85402.1"/>
    </source>
</evidence>
<organism evidence="2 3">
    <name type="scientific">Phanerochaete sordida</name>
    <dbReference type="NCBI Taxonomy" id="48140"/>
    <lineage>
        <taxon>Eukaryota</taxon>
        <taxon>Fungi</taxon>
        <taxon>Dikarya</taxon>
        <taxon>Basidiomycota</taxon>
        <taxon>Agaricomycotina</taxon>
        <taxon>Agaricomycetes</taxon>
        <taxon>Polyporales</taxon>
        <taxon>Phanerochaetaceae</taxon>
        <taxon>Phanerochaete</taxon>
    </lineage>
</organism>
<name>A0A9P3FY79_9APHY</name>
<sequence length="660" mass="74526">MPLALTSENARDIYCLPVHEVKHYLPEIFRRLRKPSEQQGSWVQDYVAWLRQKFLQYFMASFGVPRGWDDFEEACVDAGVWETFMELAGQPVNEACWIAVFNALDSLCYLSSVASLEQRRKLFERIVKCNALDTLIRIIKDYKHNLHKYIAMRVLRTIAGDMFLPEILSPEKAAELVEFLAIWTRDDESRWMEQVRRPGENWQVGIMTNRLLVPREMGVSYGTRWYGMTQEFAMFAAYGALSRGYPLHSSEYFLDVLKARPAVLDALLDVAALPRPAAYPEVQIDQLASETLALLFQFPREYIAGVKTPVPKEIKYDLEFEYGETVEALKILTSRPLWKERILAVFKRLDDETFPDVQRKISRVVSDYHGVAPDDNTLKMIYDSRGQSRNAILRLVAAVTHLDNITDGELVSFLRPAYLASQGSLKKSLENFTPRGIRETCEHGERTTDAHRKATWANVMDLPLDPACIVPDQAIAGPVALLRILTVLARRGTLDAIPTWTSLPADALPGTELRQVQQITSAAVIQKLLPLAVRRVAIAREKAREWVNSPRPDAAHMARAKYLPPIELAAALLTFDEACGGRFKSYVRGAQKELVLSLGNAAEMSKRADDHLAALRFAVAADALGRKADKEEGIEPSTIEKNQRRLDAARKAVAVESRKS</sequence>
<reference evidence="2 3" key="1">
    <citation type="submission" date="2021-08" db="EMBL/GenBank/DDBJ databases">
        <title>Draft Genome Sequence of Phanerochaete sordida strain YK-624.</title>
        <authorList>
            <person name="Mori T."/>
            <person name="Dohra H."/>
            <person name="Suzuki T."/>
            <person name="Kawagishi H."/>
            <person name="Hirai H."/>
        </authorList>
    </citation>
    <scope>NUCLEOTIDE SEQUENCE [LARGE SCALE GENOMIC DNA]</scope>
    <source>
        <strain evidence="2 3">YK-624</strain>
    </source>
</reference>
<dbReference type="EMBL" id="BPQB01000002">
    <property type="protein sequence ID" value="GJE85402.1"/>
    <property type="molecule type" value="Genomic_DNA"/>
</dbReference>
<evidence type="ECO:0000256" key="1">
    <source>
        <dbReference type="SAM" id="MobiDB-lite"/>
    </source>
</evidence>
<dbReference type="Proteomes" id="UP000703269">
    <property type="component" value="Unassembled WGS sequence"/>
</dbReference>